<keyword evidence="3" id="KW-1185">Reference proteome</keyword>
<organism evidence="2 3">
    <name type="scientific">Chrysophaeum taylorii</name>
    <dbReference type="NCBI Taxonomy" id="2483200"/>
    <lineage>
        <taxon>Eukaryota</taxon>
        <taxon>Sar</taxon>
        <taxon>Stramenopiles</taxon>
        <taxon>Ochrophyta</taxon>
        <taxon>Pelagophyceae</taxon>
        <taxon>Pelagomonadales</taxon>
        <taxon>Pelagomonadaceae</taxon>
        <taxon>Chrysophaeum</taxon>
    </lineage>
</organism>
<dbReference type="SUPFAM" id="SSF53474">
    <property type="entry name" value="alpha/beta-Hydrolases"/>
    <property type="match status" value="1"/>
</dbReference>
<comment type="caution">
    <text evidence="2">The sequence shown here is derived from an EMBL/GenBank/DDBJ whole genome shotgun (WGS) entry which is preliminary data.</text>
</comment>
<dbReference type="InterPro" id="IPR029058">
    <property type="entry name" value="AB_hydrolase_fold"/>
</dbReference>
<dbReference type="AlphaFoldDB" id="A0AAD7UG55"/>
<dbReference type="Pfam" id="PF01738">
    <property type="entry name" value="DLH"/>
    <property type="match status" value="1"/>
</dbReference>
<dbReference type="Gene3D" id="3.40.50.1820">
    <property type="entry name" value="alpha/beta hydrolase"/>
    <property type="match status" value="1"/>
</dbReference>
<dbReference type="EMBL" id="JAQMWT010000350">
    <property type="protein sequence ID" value="KAJ8603473.1"/>
    <property type="molecule type" value="Genomic_DNA"/>
</dbReference>
<evidence type="ECO:0000313" key="3">
    <source>
        <dbReference type="Proteomes" id="UP001230188"/>
    </source>
</evidence>
<evidence type="ECO:0000259" key="1">
    <source>
        <dbReference type="Pfam" id="PF01738"/>
    </source>
</evidence>
<protein>
    <recommendedName>
        <fullName evidence="1">Dienelactone hydrolase domain-containing protein</fullName>
    </recommendedName>
</protein>
<gene>
    <name evidence="2" type="ORF">CTAYLR_005110</name>
</gene>
<reference evidence="2" key="1">
    <citation type="submission" date="2023-01" db="EMBL/GenBank/DDBJ databases">
        <title>Metagenome sequencing of chrysophaentin producing Chrysophaeum taylorii.</title>
        <authorList>
            <person name="Davison J."/>
            <person name="Bewley C."/>
        </authorList>
    </citation>
    <scope>NUCLEOTIDE SEQUENCE</scope>
    <source>
        <strain evidence="2">NIES-1699</strain>
    </source>
</reference>
<proteinExistence type="predicted"/>
<dbReference type="InterPro" id="IPR002925">
    <property type="entry name" value="Dienelactn_hydro"/>
</dbReference>
<dbReference type="PANTHER" id="PTHR17630:SF44">
    <property type="entry name" value="PROTEIN AIM2"/>
    <property type="match status" value="1"/>
</dbReference>
<name>A0AAD7UG55_9STRA</name>
<dbReference type="Proteomes" id="UP001230188">
    <property type="component" value="Unassembled WGS sequence"/>
</dbReference>
<dbReference type="PANTHER" id="PTHR17630">
    <property type="entry name" value="DIENELACTONE HYDROLASE"/>
    <property type="match status" value="1"/>
</dbReference>
<dbReference type="GO" id="GO:0016787">
    <property type="term" value="F:hydrolase activity"/>
    <property type="evidence" value="ECO:0007669"/>
    <property type="project" value="InterPro"/>
</dbReference>
<accession>A0AAD7UG55</accession>
<feature type="domain" description="Dienelactone hydrolase" evidence="1">
    <location>
        <begin position="29"/>
        <end position="191"/>
    </location>
</feature>
<sequence>MSCCPEGSLGLAVTEDTKRTLSGVVDGKVYYAPPPAPSSAGVVVIYDVYGFSGGRIKSVCDAIASCGFHVCMPDIYDGTNLGEKGMFENPEAVAWLKGLTVWDVQGPLVAPAFEYLAQKGVTKFGAIGFCWGAYGVCKLAAEGKISAGVSCHPSLVIGKMFFDESEASQVEATKCPLAFLPAGNDPDHYKDGTLAKLVEKAGYERRVLGTIIVAI</sequence>
<evidence type="ECO:0000313" key="2">
    <source>
        <dbReference type="EMBL" id="KAJ8603473.1"/>
    </source>
</evidence>